<evidence type="ECO:0000313" key="1">
    <source>
        <dbReference type="EMBL" id="QIS22768.1"/>
    </source>
</evidence>
<evidence type="ECO:0000313" key="2">
    <source>
        <dbReference type="Proteomes" id="UP000500953"/>
    </source>
</evidence>
<dbReference type="RefSeq" id="WP_167484366.1">
    <property type="nucleotide sequence ID" value="NZ_CP046173.1"/>
</dbReference>
<sequence length="107" mass="11760">MEDAGNAIQQEKLTTVRAEITDTNSKIDRYLTPFETGSLDPEPVSLRLTGLRDTSRQLTARRDELIATIDNAPILPAPAMTQRHCMARGRAHKAAVDALDRAVSGQF</sequence>
<accession>A0A6G9ZB39</accession>
<dbReference type="Proteomes" id="UP000500953">
    <property type="component" value="Chromosome"/>
</dbReference>
<name>A0A6G9ZB39_9NOCA</name>
<proteinExistence type="predicted"/>
<dbReference type="AlphaFoldDB" id="A0A6G9ZB39"/>
<dbReference type="EMBL" id="CP046173">
    <property type="protein sequence ID" value="QIS22768.1"/>
    <property type="molecule type" value="Genomic_DNA"/>
</dbReference>
<protein>
    <submittedName>
        <fullName evidence="1">Uncharacterized protein</fullName>
    </submittedName>
</protein>
<organism evidence="1 2">
    <name type="scientific">Nocardia terpenica</name>
    <dbReference type="NCBI Taxonomy" id="455432"/>
    <lineage>
        <taxon>Bacteria</taxon>
        <taxon>Bacillati</taxon>
        <taxon>Actinomycetota</taxon>
        <taxon>Actinomycetes</taxon>
        <taxon>Mycobacteriales</taxon>
        <taxon>Nocardiaceae</taxon>
        <taxon>Nocardia</taxon>
    </lineage>
</organism>
<reference evidence="1 2" key="1">
    <citation type="journal article" date="2019" name="ACS Chem. Biol.">
        <title>Identification and Mobilization of a Cryptic Antibiotic Biosynthesis Gene Locus from a Human-Pathogenic Nocardia Isolate.</title>
        <authorList>
            <person name="Herisse M."/>
            <person name="Ishida K."/>
            <person name="Porter J.L."/>
            <person name="Howden B."/>
            <person name="Hertweck C."/>
            <person name="Stinear T.P."/>
            <person name="Pidot S.J."/>
        </authorList>
    </citation>
    <scope>NUCLEOTIDE SEQUENCE [LARGE SCALE GENOMIC DNA]</scope>
    <source>
        <strain evidence="1 2">AUSMDU00012715</strain>
    </source>
</reference>
<gene>
    <name evidence="1" type="ORF">F6W96_34970</name>
</gene>